<evidence type="ECO:0008006" key="3">
    <source>
        <dbReference type="Google" id="ProtNLM"/>
    </source>
</evidence>
<evidence type="ECO:0000313" key="1">
    <source>
        <dbReference type="EMBL" id="QJA20992.1"/>
    </source>
</evidence>
<reference evidence="1 2" key="1">
    <citation type="submission" date="2019-04" db="EMBL/GenBank/DDBJ databases">
        <title>Whole Genome Sequencing of Pectobacterium punjabense SS95.</title>
        <authorList>
            <person name="Sarfraz S."/>
            <person name="Oulghazi S."/>
            <person name="Roques C."/>
            <person name="Vandecasteele C."/>
            <person name="Faure D."/>
        </authorList>
    </citation>
    <scope>NUCLEOTIDE SEQUENCE [LARGE SCALE GENOMIC DNA]</scope>
    <source>
        <strain evidence="1 2">SS95</strain>
    </source>
</reference>
<dbReference type="SUPFAM" id="SSF69118">
    <property type="entry name" value="AhpD-like"/>
    <property type="match status" value="1"/>
</dbReference>
<gene>
    <name evidence="1" type="ORF">E2566_14190</name>
</gene>
<proteinExistence type="predicted"/>
<protein>
    <recommendedName>
        <fullName evidence="3">CMD domain protein</fullName>
    </recommendedName>
</protein>
<dbReference type="EMBL" id="CP038498">
    <property type="protein sequence ID" value="QJA20992.1"/>
    <property type="molecule type" value="Genomic_DNA"/>
</dbReference>
<dbReference type="InterPro" id="IPR029032">
    <property type="entry name" value="AhpD-like"/>
</dbReference>
<sequence length="168" mass="18531">MNDPVIDTVDHLANLDSRGETFAVRRLRPEYVAGVEQCRESVLHPDDNLHLSAVLRTALAVRMARVVGNHAQAAHYQQRLCTYNPDALHQRIAQGEAFLQGDSACLQAIAHHCDRVTVFPSQSRRDDIEQLSDAGLTPAQIVALSELIAFINFEARVISGLAQLEALL</sequence>
<name>A0ABX6L5H7_9GAMM</name>
<organism evidence="1 2">
    <name type="scientific">Pectobacterium punjabense</name>
    <dbReference type="NCBI Taxonomy" id="2108399"/>
    <lineage>
        <taxon>Bacteria</taxon>
        <taxon>Pseudomonadati</taxon>
        <taxon>Pseudomonadota</taxon>
        <taxon>Gammaproteobacteria</taxon>
        <taxon>Enterobacterales</taxon>
        <taxon>Pectobacteriaceae</taxon>
        <taxon>Pectobacterium</taxon>
    </lineage>
</organism>
<dbReference type="Proteomes" id="UP000502681">
    <property type="component" value="Chromosome"/>
</dbReference>
<keyword evidence="2" id="KW-1185">Reference proteome</keyword>
<evidence type="ECO:0000313" key="2">
    <source>
        <dbReference type="Proteomes" id="UP000502681"/>
    </source>
</evidence>
<dbReference type="Gene3D" id="1.20.1290.10">
    <property type="entry name" value="AhpD-like"/>
    <property type="match status" value="1"/>
</dbReference>
<accession>A0ABX6L5H7</accession>
<dbReference type="GeneID" id="90764099"/>
<dbReference type="RefSeq" id="WP_107168468.1">
    <property type="nucleotide sequence ID" value="NZ_CP038498.1"/>
</dbReference>